<dbReference type="EMBL" id="RAQH01000006">
    <property type="protein sequence ID" value="RKE86951.1"/>
    <property type="molecule type" value="Genomic_DNA"/>
</dbReference>
<evidence type="ECO:0000313" key="5">
    <source>
        <dbReference type="Proteomes" id="UP000658202"/>
    </source>
</evidence>
<protein>
    <submittedName>
        <fullName evidence="3">Ribosomal L7/L12-like protein</fullName>
    </submittedName>
</protein>
<accession>A0A420D8F3</accession>
<keyword evidence="1" id="KW-1133">Transmembrane helix</keyword>
<evidence type="ECO:0000313" key="3">
    <source>
        <dbReference type="EMBL" id="RKE86951.1"/>
    </source>
</evidence>
<evidence type="ECO:0000313" key="2">
    <source>
        <dbReference type="EMBL" id="GGG60853.1"/>
    </source>
</evidence>
<dbReference type="OrthoDB" id="1254120at2"/>
<keyword evidence="1" id="KW-0472">Membrane</keyword>
<dbReference type="RefSeq" id="WP_120213968.1">
    <property type="nucleotide sequence ID" value="NZ_BMCW01000005.1"/>
</dbReference>
<keyword evidence="5" id="KW-1185">Reference proteome</keyword>
<evidence type="ECO:0000313" key="4">
    <source>
        <dbReference type="Proteomes" id="UP000285906"/>
    </source>
</evidence>
<gene>
    <name evidence="3" type="ORF">BXY58_2369</name>
    <name evidence="2" type="ORF">GCM10007332_23340</name>
</gene>
<name>A0A420D8F3_9FLAO</name>
<dbReference type="EMBL" id="BMCW01000005">
    <property type="protein sequence ID" value="GGG60853.1"/>
    <property type="molecule type" value="Genomic_DNA"/>
</dbReference>
<dbReference type="InterPro" id="IPR014719">
    <property type="entry name" value="Ribosomal_bL12_C/ClpS-like"/>
</dbReference>
<proteinExistence type="predicted"/>
<dbReference type="Proteomes" id="UP000285906">
    <property type="component" value="Unassembled WGS sequence"/>
</dbReference>
<reference evidence="2" key="1">
    <citation type="journal article" date="2014" name="Int. J. Syst. Evol. Microbiol.">
        <title>Complete genome of a new Firmicutes species belonging to the dominant human colonic microbiota ('Ruminococcus bicirculans') reveals two chromosomes and a selective capacity to utilize plant glucans.</title>
        <authorList>
            <consortium name="NISC Comparative Sequencing Program"/>
            <person name="Wegmann U."/>
            <person name="Louis P."/>
            <person name="Goesmann A."/>
            <person name="Henrissat B."/>
            <person name="Duncan S.H."/>
            <person name="Flint H.J."/>
        </authorList>
    </citation>
    <scope>NUCLEOTIDE SEQUENCE</scope>
    <source>
        <strain evidence="2">CCM 8490</strain>
    </source>
</reference>
<sequence length="167" mass="19406">MKNIDVILQEHNLDRSQIEELLRQNRKIEAIKVVRDATNYTLKSSKNLVESIEGNQTHFIEDDAFKNSKVSVKMLNKNGKVIIRLKLNNQPEKIVFPSDPDWAEVKKAMGNNPQLLAYEKAYLENPNDFQYQKNTLFIEEDNSGKWKFVLLASVITIVIIYFIYSKS</sequence>
<reference evidence="3 4" key="2">
    <citation type="submission" date="2018-09" db="EMBL/GenBank/DDBJ databases">
        <title>Genomic Encyclopedia of Archaeal and Bacterial Type Strains, Phase II (KMG-II): from individual species to whole genera.</title>
        <authorList>
            <person name="Goeker M."/>
        </authorList>
    </citation>
    <scope>NUCLEOTIDE SEQUENCE [LARGE SCALE GENOMIC DNA]</scope>
    <source>
        <strain evidence="3 4">DSM 27620</strain>
    </source>
</reference>
<evidence type="ECO:0000256" key="1">
    <source>
        <dbReference type="SAM" id="Phobius"/>
    </source>
</evidence>
<feature type="transmembrane region" description="Helical" evidence="1">
    <location>
        <begin position="146"/>
        <end position="164"/>
    </location>
</feature>
<organism evidence="3 4">
    <name type="scientific">Epilithonimonas arachidiradicis</name>
    <dbReference type="NCBI Taxonomy" id="1617282"/>
    <lineage>
        <taxon>Bacteria</taxon>
        <taxon>Pseudomonadati</taxon>
        <taxon>Bacteroidota</taxon>
        <taxon>Flavobacteriia</taxon>
        <taxon>Flavobacteriales</taxon>
        <taxon>Weeksellaceae</taxon>
        <taxon>Chryseobacterium group</taxon>
        <taxon>Epilithonimonas</taxon>
    </lineage>
</organism>
<reference evidence="2" key="4">
    <citation type="submission" date="2024-05" db="EMBL/GenBank/DDBJ databases">
        <authorList>
            <person name="Sun Q."/>
            <person name="Sedlacek I."/>
        </authorList>
    </citation>
    <scope>NUCLEOTIDE SEQUENCE</scope>
    <source>
        <strain evidence="2">CCM 8490</strain>
    </source>
</reference>
<comment type="caution">
    <text evidence="3">The sequence shown here is derived from an EMBL/GenBank/DDBJ whole genome shotgun (WGS) entry which is preliminary data.</text>
</comment>
<keyword evidence="1" id="KW-0812">Transmembrane</keyword>
<reference evidence="5" key="3">
    <citation type="journal article" date="2019" name="Int. J. Syst. Evol. Microbiol.">
        <title>The Global Catalogue of Microorganisms (GCM) 10K type strain sequencing project: providing services to taxonomists for standard genome sequencing and annotation.</title>
        <authorList>
            <consortium name="The Broad Institute Genomics Platform"/>
            <consortium name="The Broad Institute Genome Sequencing Center for Infectious Disease"/>
            <person name="Wu L."/>
            <person name="Ma J."/>
        </authorList>
    </citation>
    <scope>NUCLEOTIDE SEQUENCE [LARGE SCALE GENOMIC DNA]</scope>
    <source>
        <strain evidence="5">CCM 8490</strain>
    </source>
</reference>
<dbReference type="AlphaFoldDB" id="A0A420D8F3"/>
<dbReference type="Gene3D" id="3.30.1390.10">
    <property type="match status" value="1"/>
</dbReference>
<dbReference type="Proteomes" id="UP000658202">
    <property type="component" value="Unassembled WGS sequence"/>
</dbReference>